<dbReference type="InterPro" id="IPR001650">
    <property type="entry name" value="Helicase_C-like"/>
</dbReference>
<evidence type="ECO:0000256" key="7">
    <source>
        <dbReference type="RuleBase" id="RU000492"/>
    </source>
</evidence>
<protein>
    <recommendedName>
        <fullName evidence="8">ATP-dependent RNA helicase</fullName>
        <ecNumber evidence="8">3.6.4.13</ecNumber>
    </recommendedName>
</protein>
<dbReference type="InterPro" id="IPR014014">
    <property type="entry name" value="RNA_helicase_DEAD_Q_motif"/>
</dbReference>
<keyword evidence="14" id="KW-1185">Reference proteome</keyword>
<dbReference type="GO" id="GO:0016887">
    <property type="term" value="F:ATP hydrolysis activity"/>
    <property type="evidence" value="ECO:0007669"/>
    <property type="project" value="RHEA"/>
</dbReference>
<dbReference type="AlphaFoldDB" id="A0A1J4L085"/>
<dbReference type="InterPro" id="IPR000629">
    <property type="entry name" value="RNA-helicase_DEAD-box_CS"/>
</dbReference>
<dbReference type="RefSeq" id="XP_068368510.1">
    <property type="nucleotide sequence ID" value="XM_068497619.1"/>
</dbReference>
<feature type="domain" description="DEAD-box RNA helicase Q" evidence="12">
    <location>
        <begin position="22"/>
        <end position="50"/>
    </location>
</feature>
<reference evidence="13" key="1">
    <citation type="submission" date="2016-10" db="EMBL/GenBank/DDBJ databases">
        <authorList>
            <person name="Benchimol M."/>
            <person name="Almeida L.G."/>
            <person name="Vasconcelos A.T."/>
            <person name="Perreira-Neves A."/>
            <person name="Rosa I.A."/>
            <person name="Tasca T."/>
            <person name="Bogo M.R."/>
            <person name="de Souza W."/>
        </authorList>
    </citation>
    <scope>NUCLEOTIDE SEQUENCE [LARGE SCALE GENOMIC DNA]</scope>
    <source>
        <strain evidence="13">K</strain>
    </source>
</reference>
<dbReference type="InterPro" id="IPR027417">
    <property type="entry name" value="P-loop_NTPase"/>
</dbReference>
<dbReference type="EMBL" id="MLAK01000229">
    <property type="protein sequence ID" value="OHT15374.1"/>
    <property type="molecule type" value="Genomic_DNA"/>
</dbReference>
<evidence type="ECO:0000256" key="9">
    <source>
        <dbReference type="SAM" id="MobiDB-lite"/>
    </source>
</evidence>
<dbReference type="InterPro" id="IPR011545">
    <property type="entry name" value="DEAD/DEAH_box_helicase_dom"/>
</dbReference>
<dbReference type="InterPro" id="IPR014001">
    <property type="entry name" value="Helicase_ATP-bd"/>
</dbReference>
<dbReference type="SMART" id="SM01178">
    <property type="entry name" value="DUF4217"/>
    <property type="match status" value="1"/>
</dbReference>
<comment type="function">
    <text evidence="8">RNA helicase.</text>
</comment>
<dbReference type="PROSITE" id="PS51192">
    <property type="entry name" value="HELICASE_ATP_BIND_1"/>
    <property type="match status" value="1"/>
</dbReference>
<evidence type="ECO:0000313" key="13">
    <source>
        <dbReference type="EMBL" id="OHT15374.1"/>
    </source>
</evidence>
<dbReference type="GO" id="GO:0003723">
    <property type="term" value="F:RNA binding"/>
    <property type="evidence" value="ECO:0007669"/>
    <property type="project" value="UniProtKB-UniRule"/>
</dbReference>
<dbReference type="GO" id="GO:0003724">
    <property type="term" value="F:RNA helicase activity"/>
    <property type="evidence" value="ECO:0007669"/>
    <property type="project" value="UniProtKB-EC"/>
</dbReference>
<evidence type="ECO:0000256" key="3">
    <source>
        <dbReference type="ARBA" id="ARBA00022806"/>
    </source>
</evidence>
<evidence type="ECO:0000313" key="14">
    <source>
        <dbReference type="Proteomes" id="UP000179807"/>
    </source>
</evidence>
<evidence type="ECO:0000256" key="2">
    <source>
        <dbReference type="ARBA" id="ARBA00022801"/>
    </source>
</evidence>
<evidence type="ECO:0000256" key="8">
    <source>
        <dbReference type="RuleBase" id="RU365068"/>
    </source>
</evidence>
<sequence length="491" mass="54906">METENPGALQEQKPQETKEEQQEFNILDLSPLLKENLAELKFSKMMKIQQQAIPEILAGKDILAAAKTGSGKTLAFLVPAIDYMIKNNIKPENGITTLVIAPTRELAVQTNGVATQLLKNTGISNCLSIGGTQKKAEAKEIAAGVNLLVATPGRLCDHILGTSNFSLHNVKLFVIDEADRILEIGFHTQLEEIIRNLPKERQTMLFSATLSQDISNLASISFSHGEPFYIGVDDQSSSSTAAGLSQSYIICPPNKRLFLLYKFLRNKNTKGKKIMIFFSTRSSVKFHQNLFSEFELKTLAIHGDQSQQKRTDAFNTFREKKSGIMLCTDVAARGLDIPAVDFVIQYDPPTSEKEYIHRVGRSARAGAEGSAILFLMKNEVKFLEHLKEAKVPLTKLEMPSKLFEFDLTLKDKMSKNRKLLKNAKEALKSYLMAYESHALNDCFDIRKLDIEGIAKSFGFDELPQLDIRVSEGKSADDGAWIKREKKKRQGK</sequence>
<dbReference type="PROSITE" id="PS51194">
    <property type="entry name" value="HELICASE_CTER"/>
    <property type="match status" value="1"/>
</dbReference>
<evidence type="ECO:0000256" key="6">
    <source>
        <dbReference type="PROSITE-ProRule" id="PRU00552"/>
    </source>
</evidence>
<dbReference type="InterPro" id="IPR025313">
    <property type="entry name" value="SPB4-like_CTE"/>
</dbReference>
<organism evidence="13 14">
    <name type="scientific">Tritrichomonas foetus</name>
    <dbReference type="NCBI Taxonomy" id="1144522"/>
    <lineage>
        <taxon>Eukaryota</taxon>
        <taxon>Metamonada</taxon>
        <taxon>Parabasalia</taxon>
        <taxon>Tritrichomonadida</taxon>
        <taxon>Tritrichomonadidae</taxon>
        <taxon>Tritrichomonas</taxon>
    </lineage>
</organism>
<dbReference type="PROSITE" id="PS51195">
    <property type="entry name" value="Q_MOTIF"/>
    <property type="match status" value="1"/>
</dbReference>
<dbReference type="SMART" id="SM00487">
    <property type="entry name" value="DEXDc"/>
    <property type="match status" value="1"/>
</dbReference>
<comment type="catalytic activity">
    <reaction evidence="8">
        <text>ATP + H2O = ADP + phosphate + H(+)</text>
        <dbReference type="Rhea" id="RHEA:13065"/>
        <dbReference type="ChEBI" id="CHEBI:15377"/>
        <dbReference type="ChEBI" id="CHEBI:15378"/>
        <dbReference type="ChEBI" id="CHEBI:30616"/>
        <dbReference type="ChEBI" id="CHEBI:43474"/>
        <dbReference type="ChEBI" id="CHEBI:456216"/>
        <dbReference type="EC" id="3.6.4.13"/>
    </reaction>
</comment>
<comment type="similarity">
    <text evidence="7">Belongs to the DEAD box helicase family.</text>
</comment>
<dbReference type="VEuPathDB" id="TrichDB:TRFO_14126"/>
<feature type="domain" description="Helicase C-terminal" evidence="11">
    <location>
        <begin position="256"/>
        <end position="408"/>
    </location>
</feature>
<evidence type="ECO:0000256" key="4">
    <source>
        <dbReference type="ARBA" id="ARBA00022840"/>
    </source>
</evidence>
<accession>A0A1J4L085</accession>
<evidence type="ECO:0000259" key="11">
    <source>
        <dbReference type="PROSITE" id="PS51194"/>
    </source>
</evidence>
<dbReference type="PANTHER" id="PTHR24031">
    <property type="entry name" value="RNA HELICASE"/>
    <property type="match status" value="1"/>
</dbReference>
<dbReference type="OrthoDB" id="10259640at2759"/>
<keyword evidence="3 7" id="KW-0347">Helicase</keyword>
<dbReference type="GO" id="GO:0005524">
    <property type="term" value="F:ATP binding"/>
    <property type="evidence" value="ECO:0007669"/>
    <property type="project" value="UniProtKB-UniRule"/>
</dbReference>
<comment type="caution">
    <text evidence="13">The sequence shown here is derived from an EMBL/GenBank/DDBJ whole genome shotgun (WGS) entry which is preliminary data.</text>
</comment>
<dbReference type="Proteomes" id="UP000179807">
    <property type="component" value="Unassembled WGS sequence"/>
</dbReference>
<keyword evidence="5 8" id="KW-0694">RNA-binding</keyword>
<dbReference type="Pfam" id="PF13959">
    <property type="entry name" value="CTE_SPB4"/>
    <property type="match status" value="1"/>
</dbReference>
<evidence type="ECO:0000256" key="5">
    <source>
        <dbReference type="ARBA" id="ARBA00022884"/>
    </source>
</evidence>
<keyword evidence="2 7" id="KW-0378">Hydrolase</keyword>
<feature type="domain" description="Helicase ATP-binding" evidence="10">
    <location>
        <begin position="53"/>
        <end position="228"/>
    </location>
</feature>
<dbReference type="Pfam" id="PF00271">
    <property type="entry name" value="Helicase_C"/>
    <property type="match status" value="1"/>
</dbReference>
<evidence type="ECO:0000256" key="1">
    <source>
        <dbReference type="ARBA" id="ARBA00022741"/>
    </source>
</evidence>
<name>A0A1J4L085_9EUKA</name>
<dbReference type="Gene3D" id="3.40.50.300">
    <property type="entry name" value="P-loop containing nucleotide triphosphate hydrolases"/>
    <property type="match status" value="2"/>
</dbReference>
<dbReference type="GeneID" id="94832323"/>
<dbReference type="Pfam" id="PF00270">
    <property type="entry name" value="DEAD"/>
    <property type="match status" value="1"/>
</dbReference>
<evidence type="ECO:0000259" key="10">
    <source>
        <dbReference type="PROSITE" id="PS51192"/>
    </source>
</evidence>
<comment type="domain">
    <text evidence="8">The Q motif is unique to and characteristic of the DEAD box family of RNA helicases and controls ATP binding and hydrolysis.</text>
</comment>
<evidence type="ECO:0000259" key="12">
    <source>
        <dbReference type="PROSITE" id="PS51195"/>
    </source>
</evidence>
<feature type="short sequence motif" description="Q motif" evidence="6">
    <location>
        <begin position="22"/>
        <end position="50"/>
    </location>
</feature>
<keyword evidence="4 7" id="KW-0067">ATP-binding</keyword>
<feature type="region of interest" description="Disordered" evidence="9">
    <location>
        <begin position="1"/>
        <end position="20"/>
    </location>
</feature>
<dbReference type="SMART" id="SM00490">
    <property type="entry name" value="HELICc"/>
    <property type="match status" value="1"/>
</dbReference>
<proteinExistence type="inferred from homology"/>
<dbReference type="CDD" id="cd18787">
    <property type="entry name" value="SF2_C_DEAD"/>
    <property type="match status" value="1"/>
</dbReference>
<gene>
    <name evidence="13" type="ORF">TRFO_14126</name>
</gene>
<dbReference type="EC" id="3.6.4.13" evidence="8"/>
<dbReference type="SUPFAM" id="SSF52540">
    <property type="entry name" value="P-loop containing nucleoside triphosphate hydrolases"/>
    <property type="match status" value="1"/>
</dbReference>
<keyword evidence="1 7" id="KW-0547">Nucleotide-binding</keyword>
<dbReference type="PROSITE" id="PS00039">
    <property type="entry name" value="DEAD_ATP_HELICASE"/>
    <property type="match status" value="1"/>
</dbReference>